<accession>A0A5B7DFD4</accession>
<proteinExistence type="predicted"/>
<name>A0A5B7DFD4_PORTR</name>
<evidence type="ECO:0000313" key="1">
    <source>
        <dbReference type="EMBL" id="MPC20090.1"/>
    </source>
</evidence>
<dbReference type="AlphaFoldDB" id="A0A5B7DFD4"/>
<comment type="caution">
    <text evidence="1">The sequence shown here is derived from an EMBL/GenBank/DDBJ whole genome shotgun (WGS) entry which is preliminary data.</text>
</comment>
<keyword evidence="2" id="KW-1185">Reference proteome</keyword>
<protein>
    <submittedName>
        <fullName evidence="1">Uncharacterized protein</fullName>
    </submittedName>
</protein>
<dbReference type="Proteomes" id="UP000324222">
    <property type="component" value="Unassembled WGS sequence"/>
</dbReference>
<evidence type="ECO:0000313" key="2">
    <source>
        <dbReference type="Proteomes" id="UP000324222"/>
    </source>
</evidence>
<dbReference type="EMBL" id="VSRR010000833">
    <property type="protein sequence ID" value="MPC20090.1"/>
    <property type="molecule type" value="Genomic_DNA"/>
</dbReference>
<sequence>MRGRDTRKAVSLLPPWMDYVRLLHVGSSYLPTPSRALPLPLAGRRRLLMQRYGVHRRPGV</sequence>
<reference evidence="1 2" key="1">
    <citation type="submission" date="2019-05" db="EMBL/GenBank/DDBJ databases">
        <title>Another draft genome of Portunus trituberculatus and its Hox gene families provides insights of decapod evolution.</title>
        <authorList>
            <person name="Jeong J.-H."/>
            <person name="Song I."/>
            <person name="Kim S."/>
            <person name="Choi T."/>
            <person name="Kim D."/>
            <person name="Ryu S."/>
            <person name="Kim W."/>
        </authorList>
    </citation>
    <scope>NUCLEOTIDE SEQUENCE [LARGE SCALE GENOMIC DNA]</scope>
    <source>
        <tissue evidence="1">Muscle</tissue>
    </source>
</reference>
<organism evidence="1 2">
    <name type="scientific">Portunus trituberculatus</name>
    <name type="common">Swimming crab</name>
    <name type="synonym">Neptunus trituberculatus</name>
    <dbReference type="NCBI Taxonomy" id="210409"/>
    <lineage>
        <taxon>Eukaryota</taxon>
        <taxon>Metazoa</taxon>
        <taxon>Ecdysozoa</taxon>
        <taxon>Arthropoda</taxon>
        <taxon>Crustacea</taxon>
        <taxon>Multicrustacea</taxon>
        <taxon>Malacostraca</taxon>
        <taxon>Eumalacostraca</taxon>
        <taxon>Eucarida</taxon>
        <taxon>Decapoda</taxon>
        <taxon>Pleocyemata</taxon>
        <taxon>Brachyura</taxon>
        <taxon>Eubrachyura</taxon>
        <taxon>Portunoidea</taxon>
        <taxon>Portunidae</taxon>
        <taxon>Portuninae</taxon>
        <taxon>Portunus</taxon>
    </lineage>
</organism>
<gene>
    <name evidence="1" type="ORF">E2C01_013021</name>
</gene>